<evidence type="ECO:0000313" key="2">
    <source>
        <dbReference type="Proteomes" id="UP000789901"/>
    </source>
</evidence>
<sequence length="51" mass="6126">EDEIYVLSENNDPFTTSIFFEKANSSWNIIKENNDEFIMKYLDFEFPVVEL</sequence>
<feature type="non-terminal residue" evidence="1">
    <location>
        <position position="51"/>
    </location>
</feature>
<reference evidence="1 2" key="1">
    <citation type="submission" date="2021-06" db="EMBL/GenBank/DDBJ databases">
        <authorList>
            <person name="Kallberg Y."/>
            <person name="Tangrot J."/>
            <person name="Rosling A."/>
        </authorList>
    </citation>
    <scope>NUCLEOTIDE SEQUENCE [LARGE SCALE GENOMIC DNA]</scope>
    <source>
        <strain evidence="1 2">120-4 pot B 10/14</strain>
    </source>
</reference>
<accession>A0ABN7XEZ0</accession>
<proteinExistence type="predicted"/>
<gene>
    <name evidence="1" type="ORF">GMARGA_LOCUS42538</name>
</gene>
<protein>
    <submittedName>
        <fullName evidence="1">13026_t:CDS:1</fullName>
    </submittedName>
</protein>
<organism evidence="1 2">
    <name type="scientific">Gigaspora margarita</name>
    <dbReference type="NCBI Taxonomy" id="4874"/>
    <lineage>
        <taxon>Eukaryota</taxon>
        <taxon>Fungi</taxon>
        <taxon>Fungi incertae sedis</taxon>
        <taxon>Mucoromycota</taxon>
        <taxon>Glomeromycotina</taxon>
        <taxon>Glomeromycetes</taxon>
        <taxon>Diversisporales</taxon>
        <taxon>Gigasporaceae</taxon>
        <taxon>Gigaspora</taxon>
    </lineage>
</organism>
<name>A0ABN7XEZ0_GIGMA</name>
<dbReference type="EMBL" id="CAJVQB010128281">
    <property type="protein sequence ID" value="CAG8853717.1"/>
    <property type="molecule type" value="Genomic_DNA"/>
</dbReference>
<dbReference type="Proteomes" id="UP000789901">
    <property type="component" value="Unassembled WGS sequence"/>
</dbReference>
<comment type="caution">
    <text evidence="1">The sequence shown here is derived from an EMBL/GenBank/DDBJ whole genome shotgun (WGS) entry which is preliminary data.</text>
</comment>
<feature type="non-terminal residue" evidence="1">
    <location>
        <position position="1"/>
    </location>
</feature>
<evidence type="ECO:0000313" key="1">
    <source>
        <dbReference type="EMBL" id="CAG8853717.1"/>
    </source>
</evidence>
<keyword evidence="2" id="KW-1185">Reference proteome</keyword>